<protein>
    <submittedName>
        <fullName evidence="1">Uncharacterized protein</fullName>
    </submittedName>
</protein>
<organism evidence="1">
    <name type="scientific">Chromera velia CCMP2878</name>
    <dbReference type="NCBI Taxonomy" id="1169474"/>
    <lineage>
        <taxon>Eukaryota</taxon>
        <taxon>Sar</taxon>
        <taxon>Alveolata</taxon>
        <taxon>Colpodellida</taxon>
        <taxon>Chromeraceae</taxon>
        <taxon>Chromera</taxon>
    </lineage>
</organism>
<reference evidence="1" key="1">
    <citation type="submission" date="2014-11" db="EMBL/GenBank/DDBJ databases">
        <authorList>
            <person name="Otto D Thomas"/>
            <person name="Naeem Raeece"/>
        </authorList>
    </citation>
    <scope>NUCLEOTIDE SEQUENCE</scope>
</reference>
<dbReference type="EMBL" id="CDMZ01003767">
    <property type="protein sequence ID" value="CEM47511.1"/>
    <property type="molecule type" value="Genomic_DNA"/>
</dbReference>
<dbReference type="VEuPathDB" id="CryptoDB:Cvel_8370"/>
<gene>
    <name evidence="1" type="ORF">Cvel_8370</name>
</gene>
<evidence type="ECO:0000313" key="1">
    <source>
        <dbReference type="EMBL" id="CEM47511.1"/>
    </source>
</evidence>
<proteinExistence type="predicted"/>
<name>A0A0G4HT64_9ALVE</name>
<dbReference type="PhylomeDB" id="A0A0G4HT64"/>
<sequence length="158" mass="18280">MLSTLEKERKTRAEGRARVRVYWENMSEVSLHLAYEEFHKLPEEGEACPDLRCCGPSVPACNRRWEGMKIESETFDHYYDFSWDGVHGMELIEMGFGCAMDVLLKTSCAKHHTELTLYWAHVLNIFALMKGPEAAKYVAMMGGRLKPRQEMEKRFLGV</sequence>
<dbReference type="AlphaFoldDB" id="A0A0G4HT64"/>
<accession>A0A0G4HT64</accession>